<evidence type="ECO:0000259" key="1">
    <source>
        <dbReference type="Pfam" id="PF22400"/>
    </source>
</evidence>
<sequence length="118" mass="13694">MLVRFFRVVGQNARVIEHCCHEMAHQVDRRCETHADAFACPDALVRFGPRFQEYGLIVHDGGTATVRIAFCPWCGQRLPESQRDRWFDEMEARGIDPWEDEVPPEFEDGRWLSTVTEG</sequence>
<reference evidence="2" key="2">
    <citation type="submission" date="2020-09" db="EMBL/GenBank/DDBJ databases">
        <authorList>
            <person name="Sun Q."/>
            <person name="Ohkuma M."/>
        </authorList>
    </citation>
    <scope>NUCLEOTIDE SEQUENCE</scope>
    <source>
        <strain evidence="2">JCM 4125</strain>
    </source>
</reference>
<dbReference type="Pfam" id="PF22400">
    <property type="entry name" value="DUF6980"/>
    <property type="match status" value="1"/>
</dbReference>
<comment type="caution">
    <text evidence="2">The sequence shown here is derived from an EMBL/GenBank/DDBJ whole genome shotgun (WGS) entry which is preliminary data.</text>
</comment>
<organism evidence="2 3">
    <name type="scientific">Streptomyces phaeofaciens</name>
    <dbReference type="NCBI Taxonomy" id="68254"/>
    <lineage>
        <taxon>Bacteria</taxon>
        <taxon>Bacillati</taxon>
        <taxon>Actinomycetota</taxon>
        <taxon>Actinomycetes</taxon>
        <taxon>Kitasatosporales</taxon>
        <taxon>Streptomycetaceae</taxon>
        <taxon>Streptomyces</taxon>
    </lineage>
</organism>
<protein>
    <recommendedName>
        <fullName evidence="1">DUF6980 domain-containing protein</fullName>
    </recommendedName>
</protein>
<evidence type="ECO:0000313" key="3">
    <source>
        <dbReference type="Proteomes" id="UP000646776"/>
    </source>
</evidence>
<reference evidence="2" key="1">
    <citation type="journal article" date="2014" name="Int. J. Syst. Evol. Microbiol.">
        <title>Complete genome sequence of Corynebacterium casei LMG S-19264T (=DSM 44701T), isolated from a smear-ripened cheese.</title>
        <authorList>
            <consortium name="US DOE Joint Genome Institute (JGI-PGF)"/>
            <person name="Walter F."/>
            <person name="Albersmeier A."/>
            <person name="Kalinowski J."/>
            <person name="Ruckert C."/>
        </authorList>
    </citation>
    <scope>NUCLEOTIDE SEQUENCE</scope>
    <source>
        <strain evidence="2">JCM 4125</strain>
    </source>
</reference>
<evidence type="ECO:0000313" key="2">
    <source>
        <dbReference type="EMBL" id="GGT53817.1"/>
    </source>
</evidence>
<proteinExistence type="predicted"/>
<dbReference type="Proteomes" id="UP000646776">
    <property type="component" value="Unassembled WGS sequence"/>
</dbReference>
<accession>A0A918HDV6</accession>
<dbReference type="AlphaFoldDB" id="A0A918HDV6"/>
<feature type="domain" description="DUF6980" evidence="1">
    <location>
        <begin position="17"/>
        <end position="113"/>
    </location>
</feature>
<gene>
    <name evidence="2" type="ORF">GCM10010226_33710</name>
</gene>
<keyword evidence="3" id="KW-1185">Reference proteome</keyword>
<dbReference type="InterPro" id="IPR053918">
    <property type="entry name" value="DUF6980"/>
</dbReference>
<name>A0A918HDV6_9ACTN</name>
<dbReference type="EMBL" id="BMSA01000008">
    <property type="protein sequence ID" value="GGT53817.1"/>
    <property type="molecule type" value="Genomic_DNA"/>
</dbReference>